<accession>A0A6B9HDW5</accession>
<protein>
    <submittedName>
        <fullName evidence="1">Uncharacterized protein</fullName>
    </submittedName>
</protein>
<organism evidence="1">
    <name type="scientific">Mycetohabitans sp</name>
    <dbReference type="NCBI Taxonomy" id="2571162"/>
    <lineage>
        <taxon>Bacteria</taxon>
        <taxon>Pseudomonadati</taxon>
        <taxon>Pseudomonadota</taxon>
        <taxon>Betaproteobacteria</taxon>
        <taxon>Burkholderiales</taxon>
        <taxon>Burkholderiaceae</taxon>
        <taxon>Mycetohabitans</taxon>
    </lineage>
</organism>
<dbReference type="AlphaFoldDB" id="A0A6B9HDW5"/>
<reference evidence="1" key="1">
    <citation type="journal article" date="2020" name="ACS Chem. Biol.">
        <title>Genome Mining and Heterologous Expression Reveal Two Distinct Families of Lasso Peptides Highly Conserved in Endofungal Bacteria.</title>
        <authorList>
            <person name="Bratovanov E.V."/>
            <person name="Ishida K."/>
            <person name="Heinze B."/>
            <person name="Pidot S.J."/>
            <person name="Stinear T.P."/>
            <person name="Hegemann J.D."/>
            <person name="Marahiel M.A."/>
            <person name="Hertweck C."/>
        </authorList>
    </citation>
    <scope>NUCLEOTIDE SEQUENCE</scope>
    <source>
        <strain evidence="1">B4</strain>
    </source>
</reference>
<sequence>MLVAVRVPPSRCSPRPRRVSGLITTLKFRAVLPICSNDGQQCNGAHLAESRAVGRGDTPNEAARLKGKDHE</sequence>
<proteinExistence type="predicted"/>
<name>A0A6B9HDW5_9BURK</name>
<evidence type="ECO:0000313" key="1">
    <source>
        <dbReference type="EMBL" id="QGY72993.1"/>
    </source>
</evidence>
<dbReference type="EMBL" id="MN695293">
    <property type="protein sequence ID" value="QGY72993.1"/>
    <property type="molecule type" value="Genomic_DNA"/>
</dbReference>